<dbReference type="RefSeq" id="WP_006969903.1">
    <property type="nucleotide sequence ID" value="NZ_ABCS01000006.1"/>
</dbReference>
<dbReference type="STRING" id="391625.PPSIR1_25951"/>
<comment type="caution">
    <text evidence="3">The sequence shown here is derived from an EMBL/GenBank/DDBJ whole genome shotgun (WGS) entry which is preliminary data.</text>
</comment>
<name>A6FZK4_9BACT</name>
<evidence type="ECO:0000256" key="1">
    <source>
        <dbReference type="SAM" id="MobiDB-lite"/>
    </source>
</evidence>
<evidence type="ECO:0000256" key="2">
    <source>
        <dbReference type="SAM" id="SignalP"/>
    </source>
</evidence>
<dbReference type="EMBL" id="ABCS01000006">
    <property type="protein sequence ID" value="EDM81088.1"/>
    <property type="molecule type" value="Genomic_DNA"/>
</dbReference>
<keyword evidence="4" id="KW-1185">Reference proteome</keyword>
<organism evidence="3 4">
    <name type="scientific">Plesiocystis pacifica SIR-1</name>
    <dbReference type="NCBI Taxonomy" id="391625"/>
    <lineage>
        <taxon>Bacteria</taxon>
        <taxon>Pseudomonadati</taxon>
        <taxon>Myxococcota</taxon>
        <taxon>Polyangia</taxon>
        <taxon>Nannocystales</taxon>
        <taxon>Nannocystaceae</taxon>
        <taxon>Plesiocystis</taxon>
    </lineage>
</organism>
<sequence length="229" mass="24187">MPKMWKLQTLAYPLAAALALTPLACTTDEEDDHGDEHGDHDDEHDHDHETEIISRVQLTFTPTAGGDPLVFAFSDPDGDGGVSGTADAITLAADTTYTLSIEFINDLEDPSEDITEEIAEEAEEHFVLIAGDGINGPAGAGAMVLATHAYADVESDHGGNAVGDDLPVGLINEVSTTATGTSELRVMLRHLPDVNGEAQKSADIPMQFADGEALPGDVDVDVTFEFTVE</sequence>
<accession>A6FZK4</accession>
<protein>
    <recommendedName>
        <fullName evidence="5">Lipoprotein</fullName>
    </recommendedName>
</protein>
<keyword evidence="2" id="KW-0732">Signal</keyword>
<evidence type="ECO:0000313" key="4">
    <source>
        <dbReference type="Proteomes" id="UP000005801"/>
    </source>
</evidence>
<reference evidence="3 4" key="1">
    <citation type="submission" date="2007-06" db="EMBL/GenBank/DDBJ databases">
        <authorList>
            <person name="Shimkets L."/>
            <person name="Ferriera S."/>
            <person name="Johnson J."/>
            <person name="Kravitz S."/>
            <person name="Beeson K."/>
            <person name="Sutton G."/>
            <person name="Rogers Y.-H."/>
            <person name="Friedman R."/>
            <person name="Frazier M."/>
            <person name="Venter J.C."/>
        </authorList>
    </citation>
    <scope>NUCLEOTIDE SEQUENCE [LARGE SCALE GENOMIC DNA]</scope>
    <source>
        <strain evidence="3 4">SIR-1</strain>
    </source>
</reference>
<feature type="signal peptide" evidence="2">
    <location>
        <begin position="1"/>
        <end position="24"/>
    </location>
</feature>
<dbReference type="AlphaFoldDB" id="A6FZK4"/>
<gene>
    <name evidence="3" type="ORF">PPSIR1_25951</name>
</gene>
<feature type="region of interest" description="Disordered" evidence="1">
    <location>
        <begin position="27"/>
        <end position="48"/>
    </location>
</feature>
<feature type="chain" id="PRO_5002693477" description="Lipoprotein" evidence="2">
    <location>
        <begin position="25"/>
        <end position="229"/>
    </location>
</feature>
<dbReference type="Proteomes" id="UP000005801">
    <property type="component" value="Unassembled WGS sequence"/>
</dbReference>
<proteinExistence type="predicted"/>
<feature type="compositionally biased region" description="Basic and acidic residues" evidence="1">
    <location>
        <begin position="34"/>
        <end position="48"/>
    </location>
</feature>
<evidence type="ECO:0000313" key="3">
    <source>
        <dbReference type="EMBL" id="EDM81088.1"/>
    </source>
</evidence>
<evidence type="ECO:0008006" key="5">
    <source>
        <dbReference type="Google" id="ProtNLM"/>
    </source>
</evidence>
<dbReference type="eggNOG" id="ENOG5030EVG">
    <property type="taxonomic scope" value="Bacteria"/>
</dbReference>